<comment type="caution">
    <text evidence="8">The sequence shown here is derived from an EMBL/GenBank/DDBJ whole genome shotgun (WGS) entry which is preliminary data.</text>
</comment>
<reference evidence="8" key="2">
    <citation type="submission" date="2023-01" db="EMBL/GenBank/DDBJ databases">
        <title>Gilvimarinus xylanilyticus HB14 isolated from Caulerpa lentillifera aquaculture base in Hainan, China.</title>
        <authorList>
            <person name="Zhang Y.-J."/>
        </authorList>
    </citation>
    <scope>NUCLEOTIDE SEQUENCE</scope>
    <source>
        <strain evidence="8">HB14</strain>
    </source>
</reference>
<evidence type="ECO:0000313" key="9">
    <source>
        <dbReference type="Proteomes" id="UP001139319"/>
    </source>
</evidence>
<keyword evidence="5 6" id="KW-0472">Membrane</keyword>
<keyword evidence="3 6" id="KW-0812">Transmembrane</keyword>
<evidence type="ECO:0000256" key="2">
    <source>
        <dbReference type="ARBA" id="ARBA00022475"/>
    </source>
</evidence>
<sequence length="770" mass="84616">MMLYWLAAVIAGLILPGFLPFLLPWWVCALLLAVGFVLGAVLARFERKDWAKRLVLLMLVFSAAVSWSNWYGHKLVDNLLPDALVGKDILVQGQIWNQPEVNQRRVRFLLAPTASADLPRLIQLSWYRSPAWAGALEPGDRLELVVRLKPPRSFINPEGFDYRLWQLRRGVGATGYVRDRGQNQLLAQAQAGQNEGVRNKLRGWLRAQQPVNLAVLQALLLGDRTLISDTQWQLFRATGTTHLMAISGLHIGLAAAWGYLLGLVLGRVLVLWLPVPAVVFAMALGAAAAWGYAALAGFALPTQRALAMLLMFYVARLSGLRIGGAQVLMLAAAAVLLLDPLSIYDPGFWLSFVAVAALVLAFSGLVSASSRGRLQVLWRPQWVAFIALLVPLGLFFDQWSLVSPLANIIAIALVSVWVVPALFTAALLGYVWLPAAGVFLWLADTGLSVLGWWLNGLQRLATATGFPAVWDTRLTPAGALLLALACALLLLPASLRLRPQAFVLLIALWLLPRPQPALLQVSVMDVGQGLAVVIYAGDKTLVYDTGPWFGDSFNAGADIVAPYVLASGREKIDALVVSHSHSDHAGGAPGLLEALPVDRFYAGEALEYLREADEQRLVSCHLAKPWQWQDYRFRFIPGVAGSEGNNASCVLVIEWRGVRLLLPGDIERARERTLARQLAPVDFLLVPHHGSKSSSSAALLSSIRPDLAVVSSGYRNRHGHPHQQVVERYRGVGSRVYNTAQHGAVQILFDGERAPQIITWRQRTRRYWRD</sequence>
<dbReference type="InterPro" id="IPR001279">
    <property type="entry name" value="Metallo-B-lactamas"/>
</dbReference>
<protein>
    <submittedName>
        <fullName evidence="8">DNA internalization-related competence protein ComEC/Rec2</fullName>
    </submittedName>
</protein>
<feature type="transmembrane region" description="Helical" evidence="6">
    <location>
        <begin position="474"/>
        <end position="495"/>
    </location>
</feature>
<dbReference type="InterPro" id="IPR004797">
    <property type="entry name" value="Competence_ComEC/Rec2"/>
</dbReference>
<proteinExistence type="predicted"/>
<dbReference type="Proteomes" id="UP001139319">
    <property type="component" value="Unassembled WGS sequence"/>
</dbReference>
<evidence type="ECO:0000313" key="8">
    <source>
        <dbReference type="EMBL" id="MCP8898788.1"/>
    </source>
</evidence>
<dbReference type="InterPro" id="IPR025405">
    <property type="entry name" value="DUF4131"/>
</dbReference>
<feature type="transmembrane region" description="Helical" evidence="6">
    <location>
        <begin position="438"/>
        <end position="454"/>
    </location>
</feature>
<evidence type="ECO:0000256" key="5">
    <source>
        <dbReference type="ARBA" id="ARBA00023136"/>
    </source>
</evidence>
<dbReference type="Pfam" id="PF03772">
    <property type="entry name" value="Competence"/>
    <property type="match status" value="1"/>
</dbReference>
<evidence type="ECO:0000256" key="4">
    <source>
        <dbReference type="ARBA" id="ARBA00022989"/>
    </source>
</evidence>
<dbReference type="GO" id="GO:0005886">
    <property type="term" value="C:plasma membrane"/>
    <property type="evidence" value="ECO:0007669"/>
    <property type="project" value="UniProtKB-SubCell"/>
</dbReference>
<dbReference type="PANTHER" id="PTHR30619">
    <property type="entry name" value="DNA INTERNALIZATION/COMPETENCE PROTEIN COMEC/REC2"/>
    <property type="match status" value="1"/>
</dbReference>
<dbReference type="NCBIfam" id="TIGR00361">
    <property type="entry name" value="ComEC_Rec2"/>
    <property type="match status" value="1"/>
</dbReference>
<feature type="transmembrane region" description="Helical" evidence="6">
    <location>
        <begin position="382"/>
        <end position="402"/>
    </location>
</feature>
<organism evidence="8 9">
    <name type="scientific">Gilvimarinus xylanilyticus</name>
    <dbReference type="NCBI Taxonomy" id="2944139"/>
    <lineage>
        <taxon>Bacteria</taxon>
        <taxon>Pseudomonadati</taxon>
        <taxon>Pseudomonadota</taxon>
        <taxon>Gammaproteobacteria</taxon>
        <taxon>Cellvibrionales</taxon>
        <taxon>Cellvibrionaceae</taxon>
        <taxon>Gilvimarinus</taxon>
    </lineage>
</organism>
<dbReference type="SMART" id="SM00849">
    <property type="entry name" value="Lactamase_B"/>
    <property type="match status" value="1"/>
</dbReference>
<dbReference type="SUPFAM" id="SSF56281">
    <property type="entry name" value="Metallo-hydrolase/oxidoreductase"/>
    <property type="match status" value="1"/>
</dbReference>
<dbReference type="InterPro" id="IPR035681">
    <property type="entry name" value="ComA-like_MBL"/>
</dbReference>
<feature type="transmembrane region" description="Helical" evidence="6">
    <location>
        <begin position="242"/>
        <end position="262"/>
    </location>
</feature>
<dbReference type="InterPro" id="IPR052159">
    <property type="entry name" value="Competence_DNA_uptake"/>
</dbReference>
<name>A0A9X2HUN7_9GAMM</name>
<feature type="transmembrane region" description="Helical" evidence="6">
    <location>
        <begin position="408"/>
        <end position="431"/>
    </location>
</feature>
<dbReference type="CDD" id="cd07731">
    <property type="entry name" value="ComA-like_MBL-fold"/>
    <property type="match status" value="1"/>
</dbReference>
<gene>
    <name evidence="8" type="ORF">M6D89_05690</name>
</gene>
<reference evidence="8" key="1">
    <citation type="submission" date="2022-05" db="EMBL/GenBank/DDBJ databases">
        <authorList>
            <person name="Sun H.-N."/>
        </authorList>
    </citation>
    <scope>NUCLEOTIDE SEQUENCE</scope>
    <source>
        <strain evidence="8">HB14</strain>
    </source>
</reference>
<accession>A0A9X2HUN7</accession>
<dbReference type="Pfam" id="PF13567">
    <property type="entry name" value="DUF4131"/>
    <property type="match status" value="1"/>
</dbReference>
<evidence type="ECO:0000259" key="7">
    <source>
        <dbReference type="SMART" id="SM00849"/>
    </source>
</evidence>
<evidence type="ECO:0000256" key="1">
    <source>
        <dbReference type="ARBA" id="ARBA00004651"/>
    </source>
</evidence>
<dbReference type="InterPro" id="IPR036866">
    <property type="entry name" value="RibonucZ/Hydroxyglut_hydro"/>
</dbReference>
<feature type="transmembrane region" description="Helical" evidence="6">
    <location>
        <begin position="23"/>
        <end position="42"/>
    </location>
</feature>
<feature type="transmembrane region" description="Helical" evidence="6">
    <location>
        <begin position="269"/>
        <end position="292"/>
    </location>
</feature>
<dbReference type="AlphaFoldDB" id="A0A9X2HUN7"/>
<feature type="transmembrane region" description="Helical" evidence="6">
    <location>
        <begin position="349"/>
        <end position="370"/>
    </location>
</feature>
<evidence type="ECO:0000256" key="6">
    <source>
        <dbReference type="SAM" id="Phobius"/>
    </source>
</evidence>
<dbReference type="RefSeq" id="WP_253967057.1">
    <property type="nucleotide sequence ID" value="NZ_JAMFTH010000001.1"/>
</dbReference>
<evidence type="ECO:0000256" key="3">
    <source>
        <dbReference type="ARBA" id="ARBA00022692"/>
    </source>
</evidence>
<dbReference type="EMBL" id="JAMFTH010000001">
    <property type="protein sequence ID" value="MCP8898788.1"/>
    <property type="molecule type" value="Genomic_DNA"/>
</dbReference>
<keyword evidence="9" id="KW-1185">Reference proteome</keyword>
<dbReference type="InterPro" id="IPR004477">
    <property type="entry name" value="ComEC_N"/>
</dbReference>
<dbReference type="GO" id="GO:0030420">
    <property type="term" value="P:establishment of competence for transformation"/>
    <property type="evidence" value="ECO:0007669"/>
    <property type="project" value="InterPro"/>
</dbReference>
<feature type="domain" description="Metallo-beta-lactamase" evidence="7">
    <location>
        <begin position="528"/>
        <end position="714"/>
    </location>
</feature>
<dbReference type="PANTHER" id="PTHR30619:SF1">
    <property type="entry name" value="RECOMBINATION PROTEIN 2"/>
    <property type="match status" value="1"/>
</dbReference>
<dbReference type="Gene3D" id="3.60.15.10">
    <property type="entry name" value="Ribonuclease Z/Hydroxyacylglutathione hydrolase-like"/>
    <property type="match status" value="1"/>
</dbReference>
<comment type="subcellular location">
    <subcellularLocation>
        <location evidence="1">Cell membrane</location>
        <topology evidence="1">Multi-pass membrane protein</topology>
    </subcellularLocation>
</comment>
<keyword evidence="4 6" id="KW-1133">Transmembrane helix</keyword>
<keyword evidence="2" id="KW-1003">Cell membrane</keyword>
<dbReference type="Pfam" id="PF00753">
    <property type="entry name" value="Lactamase_B"/>
    <property type="match status" value="1"/>
</dbReference>
<dbReference type="NCBIfam" id="TIGR00360">
    <property type="entry name" value="ComEC_N-term"/>
    <property type="match status" value="1"/>
</dbReference>